<sequence>MSKQHYHIEVFQDLILVTLRGRWDMNTNIQYLAAFGDTLKARRGKAFHIIVDMRTWEVPNSVSFAKMKAPIQLDRRNQLSETWLEDGETVADHIAAKFFNEQNFTLHRTKDHDSFMSRVDLVFDIETKAYVQDWVAASAVDKQN</sequence>
<dbReference type="RefSeq" id="WP_057795366.1">
    <property type="nucleotide sequence ID" value="NZ_CANLMS010000005.1"/>
</dbReference>
<proteinExistence type="predicted"/>
<dbReference type="Proteomes" id="UP001170717">
    <property type="component" value="Unassembled WGS sequence"/>
</dbReference>
<evidence type="ECO:0000313" key="2">
    <source>
        <dbReference type="EMBL" id="MDO6576838.1"/>
    </source>
</evidence>
<gene>
    <name evidence="1" type="ORF">AVL57_20080</name>
    <name evidence="2" type="ORF">Q4527_05510</name>
</gene>
<dbReference type="EMBL" id="JAUOQI010000003">
    <property type="protein sequence ID" value="MDO6576838.1"/>
    <property type="molecule type" value="Genomic_DNA"/>
</dbReference>
<dbReference type="AlphaFoldDB" id="A0AAW7Z0R8"/>
<evidence type="ECO:0000313" key="1">
    <source>
        <dbReference type="EMBL" id="AMJ76056.1"/>
    </source>
</evidence>
<name>A0AAW7Z0R8_9ALTE</name>
<reference evidence="1 3" key="1">
    <citation type="submission" date="2015-12" db="EMBL/GenBank/DDBJ databases">
        <title>Intraspecies pangenome expansion in the marine bacterium Alteromonas.</title>
        <authorList>
            <person name="Lopez-Perez M."/>
            <person name="Rodriguez-Valera F."/>
        </authorList>
    </citation>
    <scope>NUCLEOTIDE SEQUENCE [LARGE SCALE GENOMIC DNA]</scope>
    <source>
        <strain evidence="1 3">LMG 21861</strain>
    </source>
</reference>
<evidence type="ECO:0000313" key="3">
    <source>
        <dbReference type="Proteomes" id="UP000056750"/>
    </source>
</evidence>
<reference evidence="2" key="2">
    <citation type="submission" date="2023-07" db="EMBL/GenBank/DDBJ databases">
        <title>Genome content predicts the carbon catabolic preferences of heterotrophic bacteria.</title>
        <authorList>
            <person name="Gralka M."/>
        </authorList>
    </citation>
    <scope>NUCLEOTIDE SEQUENCE</scope>
    <source>
        <strain evidence="2">F2M12</strain>
    </source>
</reference>
<keyword evidence="3" id="KW-1185">Reference proteome</keyword>
<accession>A0AAW7Z0R8</accession>
<evidence type="ECO:0000313" key="4">
    <source>
        <dbReference type="Proteomes" id="UP001170717"/>
    </source>
</evidence>
<dbReference type="KEGG" id="asq:AVL57_20080"/>
<dbReference type="Proteomes" id="UP000056750">
    <property type="component" value="Chromosome"/>
</dbReference>
<protein>
    <submittedName>
        <fullName evidence="2">Arginine decarboxylase</fullName>
    </submittedName>
</protein>
<dbReference type="EMBL" id="CP013926">
    <property type="protein sequence ID" value="AMJ76056.1"/>
    <property type="molecule type" value="Genomic_DNA"/>
</dbReference>
<dbReference type="GeneID" id="83260004"/>
<organism evidence="2 4">
    <name type="scientific">Alteromonas stellipolaris</name>
    <dbReference type="NCBI Taxonomy" id="233316"/>
    <lineage>
        <taxon>Bacteria</taxon>
        <taxon>Pseudomonadati</taxon>
        <taxon>Pseudomonadota</taxon>
        <taxon>Gammaproteobacteria</taxon>
        <taxon>Alteromonadales</taxon>
        <taxon>Alteromonadaceae</taxon>
        <taxon>Alteromonas/Salinimonas group</taxon>
        <taxon>Alteromonas</taxon>
    </lineage>
</organism>